<evidence type="ECO:0000313" key="2">
    <source>
        <dbReference type="EMBL" id="ABX08732.1"/>
    </source>
</evidence>
<protein>
    <submittedName>
        <fullName evidence="2">Uncharacterized protein</fullName>
    </submittedName>
</protein>
<keyword evidence="1" id="KW-0472">Membrane</keyword>
<name>A9BA70_PROM4</name>
<organism evidence="2 3">
    <name type="scientific">Prochlorococcus marinus (strain MIT 9211)</name>
    <dbReference type="NCBI Taxonomy" id="93059"/>
    <lineage>
        <taxon>Bacteria</taxon>
        <taxon>Bacillati</taxon>
        <taxon>Cyanobacteriota</taxon>
        <taxon>Cyanophyceae</taxon>
        <taxon>Synechococcales</taxon>
        <taxon>Prochlorococcaceae</taxon>
        <taxon>Prochlorococcus</taxon>
    </lineage>
</organism>
<evidence type="ECO:0000256" key="1">
    <source>
        <dbReference type="SAM" id="Phobius"/>
    </source>
</evidence>
<reference evidence="2 3" key="1">
    <citation type="journal article" date="2007" name="PLoS Genet.">
        <title>Patterns and implications of gene gain and loss in the evolution of Prochlorococcus.</title>
        <authorList>
            <person name="Kettler G.C."/>
            <person name="Martiny A.C."/>
            <person name="Huang K."/>
            <person name="Zucker J."/>
            <person name="Coleman M.L."/>
            <person name="Rodrigue S."/>
            <person name="Chen F."/>
            <person name="Lapidus A."/>
            <person name="Ferriera S."/>
            <person name="Johnson J."/>
            <person name="Steglich C."/>
            <person name="Church G.M."/>
            <person name="Richardson P."/>
            <person name="Chisholm S.W."/>
        </authorList>
    </citation>
    <scope>NUCLEOTIDE SEQUENCE [LARGE SCALE GENOMIC DNA]</scope>
    <source>
        <strain evidence="3">MIT 9211</strain>
    </source>
</reference>
<dbReference type="HOGENOM" id="CLU_2772592_0_0_3"/>
<sequence length="69" mass="7538">MNLTIDLAKLTGIVPTLSTEAINNSIIGLAPSIKTFIAVVAILGPLSIAGIILFLKKIEQKRPDRIRWR</sequence>
<dbReference type="EMBL" id="CP000878">
    <property type="protein sequence ID" value="ABX08732.1"/>
    <property type="molecule type" value="Genomic_DNA"/>
</dbReference>
<keyword evidence="1" id="KW-1133">Transmembrane helix</keyword>
<dbReference type="Proteomes" id="UP000000788">
    <property type="component" value="Chromosome"/>
</dbReference>
<dbReference type="AlphaFoldDB" id="A9BA70"/>
<accession>A9BA70</accession>
<keyword evidence="3" id="KW-1185">Reference proteome</keyword>
<feature type="transmembrane region" description="Helical" evidence="1">
    <location>
        <begin position="35"/>
        <end position="55"/>
    </location>
</feature>
<evidence type="ECO:0000313" key="3">
    <source>
        <dbReference type="Proteomes" id="UP000000788"/>
    </source>
</evidence>
<dbReference type="RefSeq" id="WP_012195354.1">
    <property type="nucleotide sequence ID" value="NC_009976.1"/>
</dbReference>
<proteinExistence type="predicted"/>
<keyword evidence="1" id="KW-0812">Transmembrane</keyword>
<dbReference type="KEGG" id="pmj:P9211_08011"/>
<dbReference type="eggNOG" id="ENOG50321XJ">
    <property type="taxonomic scope" value="Bacteria"/>
</dbReference>
<gene>
    <name evidence="2" type="ordered locus">P9211_08011</name>
</gene>